<name>A0A2T0TMQ8_9BACT</name>
<sequence>MNIRNNVHISAGEQPQLIQTLLNTASPRTAQYLGHAMRTDYTCGVVVSTSAGFKTITLPARALELMADGIVVDQDRDFIRRQLGQA</sequence>
<evidence type="ECO:0000313" key="2">
    <source>
        <dbReference type="Proteomes" id="UP000238375"/>
    </source>
</evidence>
<gene>
    <name evidence="1" type="ORF">CLV58_10178</name>
</gene>
<accession>A0A2T0TMQ8</accession>
<dbReference type="Proteomes" id="UP000238375">
    <property type="component" value="Unassembled WGS sequence"/>
</dbReference>
<evidence type="ECO:0000313" key="1">
    <source>
        <dbReference type="EMBL" id="PRY47014.1"/>
    </source>
</evidence>
<reference evidence="1 2" key="1">
    <citation type="submission" date="2018-03" db="EMBL/GenBank/DDBJ databases">
        <title>Genomic Encyclopedia of Archaeal and Bacterial Type Strains, Phase II (KMG-II): from individual species to whole genera.</title>
        <authorList>
            <person name="Goeker M."/>
        </authorList>
    </citation>
    <scope>NUCLEOTIDE SEQUENCE [LARGE SCALE GENOMIC DNA]</scope>
    <source>
        <strain evidence="1 2">DSM 28354</strain>
    </source>
</reference>
<dbReference type="AlphaFoldDB" id="A0A2T0TMQ8"/>
<dbReference type="RefSeq" id="WP_106135782.1">
    <property type="nucleotide sequence ID" value="NZ_PVTE01000001.1"/>
</dbReference>
<keyword evidence="2" id="KW-1185">Reference proteome</keyword>
<dbReference type="EMBL" id="PVTE01000001">
    <property type="protein sequence ID" value="PRY47014.1"/>
    <property type="molecule type" value="Genomic_DNA"/>
</dbReference>
<protein>
    <submittedName>
        <fullName evidence="1">Uncharacterized protein</fullName>
    </submittedName>
</protein>
<organism evidence="1 2">
    <name type="scientific">Spirosoma oryzae</name>
    <dbReference type="NCBI Taxonomy" id="1469603"/>
    <lineage>
        <taxon>Bacteria</taxon>
        <taxon>Pseudomonadati</taxon>
        <taxon>Bacteroidota</taxon>
        <taxon>Cytophagia</taxon>
        <taxon>Cytophagales</taxon>
        <taxon>Cytophagaceae</taxon>
        <taxon>Spirosoma</taxon>
    </lineage>
</organism>
<comment type="caution">
    <text evidence="1">The sequence shown here is derived from an EMBL/GenBank/DDBJ whole genome shotgun (WGS) entry which is preliminary data.</text>
</comment>
<proteinExistence type="predicted"/>